<comment type="caution">
    <text evidence="2">The sequence shown here is derived from an EMBL/GenBank/DDBJ whole genome shotgun (WGS) entry which is preliminary data.</text>
</comment>
<dbReference type="SUPFAM" id="SSF55729">
    <property type="entry name" value="Acyl-CoA N-acyltransferases (Nat)"/>
    <property type="match status" value="1"/>
</dbReference>
<proteinExistence type="predicted"/>
<dbReference type="Gene3D" id="3.40.630.30">
    <property type="match status" value="1"/>
</dbReference>
<dbReference type="InterPro" id="IPR000182">
    <property type="entry name" value="GNAT_dom"/>
</dbReference>
<evidence type="ECO:0000259" key="1">
    <source>
        <dbReference type="PROSITE" id="PS51186"/>
    </source>
</evidence>
<dbReference type="GO" id="GO:0016747">
    <property type="term" value="F:acyltransferase activity, transferring groups other than amino-acyl groups"/>
    <property type="evidence" value="ECO:0007669"/>
    <property type="project" value="InterPro"/>
</dbReference>
<dbReference type="InterPro" id="IPR016181">
    <property type="entry name" value="Acyl_CoA_acyltransferase"/>
</dbReference>
<keyword evidence="3" id="KW-1185">Reference proteome</keyword>
<protein>
    <submittedName>
        <fullName evidence="2">GNAT family N-acetyltransferase</fullName>
    </submittedName>
</protein>
<dbReference type="Pfam" id="PF00583">
    <property type="entry name" value="Acetyltransf_1"/>
    <property type="match status" value="1"/>
</dbReference>
<evidence type="ECO:0000313" key="3">
    <source>
        <dbReference type="Proteomes" id="UP000441585"/>
    </source>
</evidence>
<feature type="domain" description="N-acetyltransferase" evidence="1">
    <location>
        <begin position="3"/>
        <end position="158"/>
    </location>
</feature>
<accession>A0A6I2M427</accession>
<reference evidence="2 3" key="1">
    <citation type="submission" date="2019-11" db="EMBL/GenBank/DDBJ databases">
        <title>Bacillus idriensis genome.</title>
        <authorList>
            <person name="Konopka E.N."/>
            <person name="Newman J.D."/>
        </authorList>
    </citation>
    <scope>NUCLEOTIDE SEQUENCE [LARGE SCALE GENOMIC DNA]</scope>
    <source>
        <strain evidence="2 3">DSM 19097</strain>
    </source>
</reference>
<gene>
    <name evidence="2" type="ORF">GJU41_02585</name>
</gene>
<dbReference type="AlphaFoldDB" id="A0A6I2M427"/>
<dbReference type="Proteomes" id="UP000441585">
    <property type="component" value="Unassembled WGS sequence"/>
</dbReference>
<name>A0A6I2M427_9BACI</name>
<organism evidence="2 3">
    <name type="scientific">Metabacillus idriensis</name>
    <dbReference type="NCBI Taxonomy" id="324768"/>
    <lineage>
        <taxon>Bacteria</taxon>
        <taxon>Bacillati</taxon>
        <taxon>Bacillota</taxon>
        <taxon>Bacilli</taxon>
        <taxon>Bacillales</taxon>
        <taxon>Bacillaceae</taxon>
        <taxon>Metabacillus</taxon>
    </lineage>
</organism>
<keyword evidence="2" id="KW-0808">Transferase</keyword>
<dbReference type="EMBL" id="WKKF01000001">
    <property type="protein sequence ID" value="MRX52848.1"/>
    <property type="molecule type" value="Genomic_DNA"/>
</dbReference>
<sequence>MHLLIKKMNRKMAADILKWTYEPPYDFYNMELTEGNIIGMLSNSYYAVVDDKGRLMGFFCLGKPAQVPDGPMQEVYLENMIDIGLGMNPHFTGKGAGSEFFSYIVYHVRIGFPNMPLRLTVASFNKRAARVYQKAGFVEAARFDKGGAAFIVMVNKGGL</sequence>
<evidence type="ECO:0000313" key="2">
    <source>
        <dbReference type="EMBL" id="MRX52848.1"/>
    </source>
</evidence>
<dbReference type="PROSITE" id="PS51186">
    <property type="entry name" value="GNAT"/>
    <property type="match status" value="1"/>
</dbReference>